<dbReference type="Proteomes" id="UP000799770">
    <property type="component" value="Unassembled WGS sequence"/>
</dbReference>
<evidence type="ECO:0000313" key="1">
    <source>
        <dbReference type="EMBL" id="KAF2114740.1"/>
    </source>
</evidence>
<name>A0A6A5Z5L2_9PLEO</name>
<organism evidence="1 2">
    <name type="scientific">Lophiotrema nucula</name>
    <dbReference type="NCBI Taxonomy" id="690887"/>
    <lineage>
        <taxon>Eukaryota</taxon>
        <taxon>Fungi</taxon>
        <taxon>Dikarya</taxon>
        <taxon>Ascomycota</taxon>
        <taxon>Pezizomycotina</taxon>
        <taxon>Dothideomycetes</taxon>
        <taxon>Pleosporomycetidae</taxon>
        <taxon>Pleosporales</taxon>
        <taxon>Lophiotremataceae</taxon>
        <taxon>Lophiotrema</taxon>
    </lineage>
</organism>
<reference evidence="1" key="1">
    <citation type="journal article" date="2020" name="Stud. Mycol.">
        <title>101 Dothideomycetes genomes: a test case for predicting lifestyles and emergence of pathogens.</title>
        <authorList>
            <person name="Haridas S."/>
            <person name="Albert R."/>
            <person name="Binder M."/>
            <person name="Bloem J."/>
            <person name="Labutti K."/>
            <person name="Salamov A."/>
            <person name="Andreopoulos B."/>
            <person name="Baker S."/>
            <person name="Barry K."/>
            <person name="Bills G."/>
            <person name="Bluhm B."/>
            <person name="Cannon C."/>
            <person name="Castanera R."/>
            <person name="Culley D."/>
            <person name="Daum C."/>
            <person name="Ezra D."/>
            <person name="Gonzalez J."/>
            <person name="Henrissat B."/>
            <person name="Kuo A."/>
            <person name="Liang C."/>
            <person name="Lipzen A."/>
            <person name="Lutzoni F."/>
            <person name="Magnuson J."/>
            <person name="Mondo S."/>
            <person name="Nolan M."/>
            <person name="Ohm R."/>
            <person name="Pangilinan J."/>
            <person name="Park H.-J."/>
            <person name="Ramirez L."/>
            <person name="Alfaro M."/>
            <person name="Sun H."/>
            <person name="Tritt A."/>
            <person name="Yoshinaga Y."/>
            <person name="Zwiers L.-H."/>
            <person name="Turgeon B."/>
            <person name="Goodwin S."/>
            <person name="Spatafora J."/>
            <person name="Crous P."/>
            <person name="Grigoriev I."/>
        </authorList>
    </citation>
    <scope>NUCLEOTIDE SEQUENCE</scope>
    <source>
        <strain evidence="1">CBS 627.86</strain>
    </source>
</reference>
<dbReference type="EMBL" id="ML977324">
    <property type="protein sequence ID" value="KAF2114740.1"/>
    <property type="molecule type" value="Genomic_DNA"/>
</dbReference>
<accession>A0A6A5Z5L2</accession>
<evidence type="ECO:0000313" key="2">
    <source>
        <dbReference type="Proteomes" id="UP000799770"/>
    </source>
</evidence>
<protein>
    <submittedName>
        <fullName evidence="1">Uncharacterized protein</fullName>
    </submittedName>
</protein>
<proteinExistence type="predicted"/>
<gene>
    <name evidence="1" type="ORF">BDV96DRAFT_646618</name>
</gene>
<sequence length="225" mass="26122">MSSSSPPRLRIWHSPTLAAQRLEAVRKGLALSEEQREKRNNEENHYKEIREQSAEKLMENLKATLIPFWTEFVRCNELEKAAYDDIALKAGVDERDMEPEVKKLWLDIEKYREYVLIAFQNYLPYEASQDLRRTQNDAGGKPWMQIPGKGTWYRWTDFFVRRAKELGIPKGEIVQEVYRGKQSQVLDIYWVTPEEAQKKLDEMAAAAAALENDEAGPQRTLGGMV</sequence>
<keyword evidence="2" id="KW-1185">Reference proteome</keyword>
<dbReference type="AlphaFoldDB" id="A0A6A5Z5L2"/>